<gene>
    <name evidence="1" type="ORF">dnm_062650</name>
</gene>
<dbReference type="AlphaFoldDB" id="A0A975BS45"/>
<evidence type="ECO:0000313" key="1">
    <source>
        <dbReference type="EMBL" id="QTA90204.1"/>
    </source>
</evidence>
<dbReference type="Proteomes" id="UP000663722">
    <property type="component" value="Chromosome"/>
</dbReference>
<accession>A0A975BS45</accession>
<organism evidence="1 2">
    <name type="scientific">Desulfonema magnum</name>
    <dbReference type="NCBI Taxonomy" id="45655"/>
    <lineage>
        <taxon>Bacteria</taxon>
        <taxon>Pseudomonadati</taxon>
        <taxon>Thermodesulfobacteriota</taxon>
        <taxon>Desulfobacteria</taxon>
        <taxon>Desulfobacterales</taxon>
        <taxon>Desulfococcaceae</taxon>
        <taxon>Desulfonema</taxon>
    </lineage>
</organism>
<proteinExistence type="predicted"/>
<evidence type="ECO:0000313" key="2">
    <source>
        <dbReference type="Proteomes" id="UP000663722"/>
    </source>
</evidence>
<sequence length="39" mass="4626">MEGTNFRGENILFLKIAIQPIKKYHTLLEISFITYKKIL</sequence>
<reference evidence="1" key="1">
    <citation type="journal article" date="2021" name="Microb. Physiol.">
        <title>Proteogenomic Insights into the Physiology of Marine, Sulfate-Reducing, Filamentous Desulfonema limicola and Desulfonema magnum.</title>
        <authorList>
            <person name="Schnaars V."/>
            <person name="Wohlbrand L."/>
            <person name="Scheve S."/>
            <person name="Hinrichs C."/>
            <person name="Reinhardt R."/>
            <person name="Rabus R."/>
        </authorList>
    </citation>
    <scope>NUCLEOTIDE SEQUENCE</scope>
    <source>
        <strain evidence="1">4be13</strain>
    </source>
</reference>
<protein>
    <submittedName>
        <fullName evidence="1">Uncharacterized protein</fullName>
    </submittedName>
</protein>
<dbReference type="EMBL" id="CP061800">
    <property type="protein sequence ID" value="QTA90204.1"/>
    <property type="molecule type" value="Genomic_DNA"/>
</dbReference>
<name>A0A975BS45_9BACT</name>
<dbReference type="KEGG" id="dmm:dnm_062650"/>
<keyword evidence="2" id="KW-1185">Reference proteome</keyword>